<dbReference type="Proteomes" id="UP001066276">
    <property type="component" value="Chromosome 5"/>
</dbReference>
<evidence type="ECO:0000313" key="1">
    <source>
        <dbReference type="EMBL" id="KAJ1148084.1"/>
    </source>
</evidence>
<dbReference type="AlphaFoldDB" id="A0AAV7RA48"/>
<dbReference type="EMBL" id="JANPWB010000009">
    <property type="protein sequence ID" value="KAJ1148084.1"/>
    <property type="molecule type" value="Genomic_DNA"/>
</dbReference>
<comment type="caution">
    <text evidence="1">The sequence shown here is derived from an EMBL/GenBank/DDBJ whole genome shotgun (WGS) entry which is preliminary data.</text>
</comment>
<organism evidence="1 2">
    <name type="scientific">Pleurodeles waltl</name>
    <name type="common">Iberian ribbed newt</name>
    <dbReference type="NCBI Taxonomy" id="8319"/>
    <lineage>
        <taxon>Eukaryota</taxon>
        <taxon>Metazoa</taxon>
        <taxon>Chordata</taxon>
        <taxon>Craniata</taxon>
        <taxon>Vertebrata</taxon>
        <taxon>Euteleostomi</taxon>
        <taxon>Amphibia</taxon>
        <taxon>Batrachia</taxon>
        <taxon>Caudata</taxon>
        <taxon>Salamandroidea</taxon>
        <taxon>Salamandridae</taxon>
        <taxon>Pleurodelinae</taxon>
        <taxon>Pleurodeles</taxon>
    </lineage>
</organism>
<proteinExistence type="predicted"/>
<evidence type="ECO:0000313" key="2">
    <source>
        <dbReference type="Proteomes" id="UP001066276"/>
    </source>
</evidence>
<sequence>MVRAGPRSFLQQRAIQVGTKLSLSPGGFPTASPAGGHFTKQSVRAPRSPYAVVREPNRAAPRPSAVQQSLDRQRASTAPHIVCNGLYALCPALSGLNVIRVYRFLQDYYLRSAEPLYRAAILQPSEAMPPTSINLDKFISTNRRTQHLAPTTRCSDTSYRNLEKYTTFF</sequence>
<accession>A0AAV7RA48</accession>
<name>A0AAV7RA48_PLEWA</name>
<keyword evidence="2" id="KW-1185">Reference proteome</keyword>
<reference evidence="1" key="1">
    <citation type="journal article" date="2022" name="bioRxiv">
        <title>Sequencing and chromosome-scale assembly of the giantPleurodeles waltlgenome.</title>
        <authorList>
            <person name="Brown T."/>
            <person name="Elewa A."/>
            <person name="Iarovenko S."/>
            <person name="Subramanian E."/>
            <person name="Araus A.J."/>
            <person name="Petzold A."/>
            <person name="Susuki M."/>
            <person name="Suzuki K.-i.T."/>
            <person name="Hayashi T."/>
            <person name="Toyoda A."/>
            <person name="Oliveira C."/>
            <person name="Osipova E."/>
            <person name="Leigh N.D."/>
            <person name="Simon A."/>
            <person name="Yun M.H."/>
        </authorList>
    </citation>
    <scope>NUCLEOTIDE SEQUENCE</scope>
    <source>
        <strain evidence="1">20211129_DDA</strain>
        <tissue evidence="1">Liver</tissue>
    </source>
</reference>
<gene>
    <name evidence="1" type="ORF">NDU88_000925</name>
</gene>
<protein>
    <submittedName>
        <fullName evidence="1">Uncharacterized protein</fullName>
    </submittedName>
</protein>